<evidence type="ECO:0000256" key="2">
    <source>
        <dbReference type="ARBA" id="ARBA00022803"/>
    </source>
</evidence>
<keyword evidence="2 5" id="KW-0802">TPR repeat</keyword>
<dbReference type="PANTHER" id="PTHR46423:SF1">
    <property type="entry name" value="RNA POLYMERASE II-ASSOCIATED PROTEIN 3"/>
    <property type="match status" value="1"/>
</dbReference>
<dbReference type="InterPro" id="IPR019734">
    <property type="entry name" value="TPR_rpt"/>
</dbReference>
<sequence length="385" mass="42318">METGTKRSTAQLFKDKGNEAFKKADFQAAVEHYTSAIKADPSDHVLPCNRAFARLKLQQWKLAEADCTKSLELLPEPNCKALFRRGTARRQLNKWNDALQDLKAALTLEPNNTSICAELEAVQSHLQENAKSLETPLPSKAPSSTSSTTSDSEASSTIDPTAGPSSSAALTESRSTDSSNHLMKEVSTTRFTSSGSKSSPTAASGTSSFGALKQLRQKKEEKSSGILNARNHNNTSISSPTDASKFDTVITTKSAEPNPHSASTIPPIRSFSDFEMRWGMSSEPQRRCSVLETLDPRSVVQLFGEHLEPETLEQMIDAMRVSLQSNEKSKISKAVELLQGMDSVSRMKTLTMFLEPDHQKVVRDLLVKFHGFEPDRSVELLNWGI</sequence>
<evidence type="ECO:0000256" key="6">
    <source>
        <dbReference type="SAM" id="MobiDB-lite"/>
    </source>
</evidence>
<keyword evidence="1" id="KW-0677">Repeat</keyword>
<feature type="repeat" description="TPR" evidence="5">
    <location>
        <begin position="79"/>
        <end position="112"/>
    </location>
</feature>
<dbReference type="SUPFAM" id="SSF48452">
    <property type="entry name" value="TPR-like"/>
    <property type="match status" value="1"/>
</dbReference>
<dbReference type="Gene3D" id="1.25.40.10">
    <property type="entry name" value="Tetratricopeptide repeat domain"/>
    <property type="match status" value="1"/>
</dbReference>
<dbReference type="GO" id="GO:0101031">
    <property type="term" value="C:protein folding chaperone complex"/>
    <property type="evidence" value="ECO:0007669"/>
    <property type="project" value="TreeGrafter"/>
</dbReference>
<feature type="compositionally biased region" description="Low complexity" evidence="6">
    <location>
        <begin position="135"/>
        <end position="157"/>
    </location>
</feature>
<dbReference type="Pfam" id="PF13877">
    <property type="entry name" value="RPAP3_C"/>
    <property type="match status" value="1"/>
</dbReference>
<dbReference type="PROSITE" id="PS50005">
    <property type="entry name" value="TPR"/>
    <property type="match status" value="2"/>
</dbReference>
<dbReference type="InterPro" id="IPR013105">
    <property type="entry name" value="TPR_2"/>
</dbReference>
<comment type="similarity">
    <text evidence="3">Belongs to the RPAP3 family.</text>
</comment>
<evidence type="ECO:0000313" key="8">
    <source>
        <dbReference type="EMBL" id="KNF03811.1"/>
    </source>
</evidence>
<dbReference type="OrthoDB" id="629492at2759"/>
<dbReference type="InterPro" id="IPR011990">
    <property type="entry name" value="TPR-like_helical_dom_sf"/>
</dbReference>
<organism evidence="8 9">
    <name type="scientific">Puccinia striiformis f. sp. tritici PST-78</name>
    <dbReference type="NCBI Taxonomy" id="1165861"/>
    <lineage>
        <taxon>Eukaryota</taxon>
        <taxon>Fungi</taxon>
        <taxon>Dikarya</taxon>
        <taxon>Basidiomycota</taxon>
        <taxon>Pucciniomycotina</taxon>
        <taxon>Pucciniomycetes</taxon>
        <taxon>Pucciniales</taxon>
        <taxon>Pucciniaceae</taxon>
        <taxon>Puccinia</taxon>
    </lineage>
</organism>
<feature type="domain" description="RNA-polymerase II-associated protein 3-like C-terminal" evidence="7">
    <location>
        <begin position="268"/>
        <end position="358"/>
    </location>
</feature>
<dbReference type="EMBL" id="AJIL01000015">
    <property type="protein sequence ID" value="KNF03811.1"/>
    <property type="molecule type" value="Genomic_DNA"/>
</dbReference>
<evidence type="ECO:0000256" key="3">
    <source>
        <dbReference type="ARBA" id="ARBA00038275"/>
    </source>
</evidence>
<evidence type="ECO:0000256" key="1">
    <source>
        <dbReference type="ARBA" id="ARBA00022737"/>
    </source>
</evidence>
<dbReference type="InterPro" id="IPR025986">
    <property type="entry name" value="RPAP3-like_C"/>
</dbReference>
<protein>
    <recommendedName>
        <fullName evidence="4">RNA polymerase II-associated protein 3</fullName>
    </recommendedName>
</protein>
<evidence type="ECO:0000256" key="5">
    <source>
        <dbReference type="PROSITE-ProRule" id="PRU00339"/>
    </source>
</evidence>
<feature type="region of interest" description="Disordered" evidence="6">
    <location>
        <begin position="133"/>
        <end position="244"/>
    </location>
</feature>
<dbReference type="InterPro" id="IPR051966">
    <property type="entry name" value="RPAP3"/>
</dbReference>
<dbReference type="Pfam" id="PF07719">
    <property type="entry name" value="TPR_2"/>
    <property type="match status" value="1"/>
</dbReference>
<keyword evidence="9" id="KW-1185">Reference proteome</keyword>
<proteinExistence type="inferred from homology"/>
<feature type="repeat" description="TPR" evidence="5">
    <location>
        <begin position="10"/>
        <end position="43"/>
    </location>
</feature>
<dbReference type="PANTHER" id="PTHR46423">
    <property type="entry name" value="RNA POLYMERASE II-ASSOCIATED PROTEIN 3"/>
    <property type="match status" value="1"/>
</dbReference>
<feature type="compositionally biased region" description="Low complexity" evidence="6">
    <location>
        <begin position="188"/>
        <end position="211"/>
    </location>
</feature>
<evidence type="ECO:0000256" key="4">
    <source>
        <dbReference type="ARBA" id="ARBA00040133"/>
    </source>
</evidence>
<name>A0A0L0VX20_9BASI</name>
<comment type="caution">
    <text evidence="8">The sequence shown here is derived from an EMBL/GenBank/DDBJ whole genome shotgun (WGS) entry which is preliminary data.</text>
</comment>
<feature type="compositionally biased region" description="Polar residues" evidence="6">
    <location>
        <begin position="230"/>
        <end position="242"/>
    </location>
</feature>
<dbReference type="Proteomes" id="UP000054564">
    <property type="component" value="Unassembled WGS sequence"/>
</dbReference>
<evidence type="ECO:0000259" key="7">
    <source>
        <dbReference type="Pfam" id="PF13877"/>
    </source>
</evidence>
<accession>A0A0L0VX20</accession>
<gene>
    <name evidence="8" type="ORF">PSTG_02905</name>
</gene>
<dbReference type="AlphaFoldDB" id="A0A0L0VX20"/>
<feature type="compositionally biased region" description="Polar residues" evidence="6">
    <location>
        <begin position="163"/>
        <end position="181"/>
    </location>
</feature>
<evidence type="ECO:0000313" key="9">
    <source>
        <dbReference type="Proteomes" id="UP000054564"/>
    </source>
</evidence>
<reference evidence="9" key="1">
    <citation type="submission" date="2014-03" db="EMBL/GenBank/DDBJ databases">
        <title>The Genome Sequence of Puccinia striiformis f. sp. tritici PST-78.</title>
        <authorList>
            <consortium name="The Broad Institute Genome Sequencing Platform"/>
            <person name="Cuomo C."/>
            <person name="Hulbert S."/>
            <person name="Chen X."/>
            <person name="Walker B."/>
            <person name="Young S.K."/>
            <person name="Zeng Q."/>
            <person name="Gargeya S."/>
            <person name="Fitzgerald M."/>
            <person name="Haas B."/>
            <person name="Abouelleil A."/>
            <person name="Alvarado L."/>
            <person name="Arachchi H.M."/>
            <person name="Berlin A.M."/>
            <person name="Chapman S.B."/>
            <person name="Goldberg J."/>
            <person name="Griggs A."/>
            <person name="Gujja S."/>
            <person name="Hansen M."/>
            <person name="Howarth C."/>
            <person name="Imamovic A."/>
            <person name="Larimer J."/>
            <person name="McCowan C."/>
            <person name="Montmayeur A."/>
            <person name="Murphy C."/>
            <person name="Neiman D."/>
            <person name="Pearson M."/>
            <person name="Priest M."/>
            <person name="Roberts A."/>
            <person name="Saif S."/>
            <person name="Shea T."/>
            <person name="Sisk P."/>
            <person name="Sykes S."/>
            <person name="Wortman J."/>
            <person name="Nusbaum C."/>
            <person name="Birren B."/>
        </authorList>
    </citation>
    <scope>NUCLEOTIDE SEQUENCE [LARGE SCALE GENOMIC DNA]</scope>
    <source>
        <strain evidence="9">race PST-78</strain>
    </source>
</reference>
<dbReference type="STRING" id="1165861.A0A0L0VX20"/>
<dbReference type="SMART" id="SM00028">
    <property type="entry name" value="TPR"/>
    <property type="match status" value="3"/>
</dbReference>